<dbReference type="Gene3D" id="1.10.220.110">
    <property type="entry name" value="GDNF binding domain"/>
    <property type="match status" value="1"/>
</dbReference>
<comment type="caution">
    <text evidence="10">The sequence shown here is derived from an EMBL/GenBank/DDBJ whole genome shotgun (WGS) entry which is preliminary data.</text>
</comment>
<evidence type="ECO:0000256" key="5">
    <source>
        <dbReference type="ARBA" id="ARBA00023136"/>
    </source>
</evidence>
<accession>A0A9Q0DFS5</accession>
<keyword evidence="7" id="KW-0325">Glycoprotein</keyword>
<feature type="compositionally biased region" description="Low complexity" evidence="8">
    <location>
        <begin position="380"/>
        <end position="391"/>
    </location>
</feature>
<evidence type="ECO:0000313" key="10">
    <source>
        <dbReference type="EMBL" id="KAJ3587805.1"/>
    </source>
</evidence>
<dbReference type="InterPro" id="IPR003438">
    <property type="entry name" value="GDNF_rcpt"/>
</dbReference>
<dbReference type="InterPro" id="IPR037193">
    <property type="entry name" value="GDNF_alpha"/>
</dbReference>
<dbReference type="InterPro" id="IPR016017">
    <property type="entry name" value="GDNF/GAS1"/>
</dbReference>
<keyword evidence="6" id="KW-0675">Receptor</keyword>
<feature type="domain" description="GDNF/GAS1" evidence="9">
    <location>
        <begin position="219"/>
        <end position="299"/>
    </location>
</feature>
<sequence>MEVALASRDCLVAGDTCSSDETCSPRLRTLRQCVAGNGNMKLGPGARSQCANAVSALLSSPLHGCQCKRGMKKEKNCLSIYWSLHQSVIHGLNLVESYPYEAVERDYDYVRLASITADSEVGMATVNRCLDAAKACNVDDLCQKLRTEYVSACIKPSAKSGLCNRSKCNKALRRFFDRVPGDYTHELLFCPCTDTACAERRRQTIVPLCSYEGADRPGCLTQMRICRADYVCRSRLAQFQYDCQPSQSSANGCKQRSPVTPNYVDNSTASVAPWCSCPASGNQREECAEFLGYFTHNVCLRNALLAFGSESDVNQPALNQSSAAIPGQRSGERQSTTYSPETLETMRNILDPIIPTQGLDDEQKQGRSILPPDSLPNLYSSSSSSSSSSSPSPMPWAASGGLLLLFPHLVCYGR</sequence>
<dbReference type="Pfam" id="PF02351">
    <property type="entry name" value="GDNF"/>
    <property type="match status" value="3"/>
</dbReference>
<evidence type="ECO:0000313" key="11">
    <source>
        <dbReference type="Proteomes" id="UP001148018"/>
    </source>
</evidence>
<dbReference type="PANTHER" id="PTHR10269:SF2">
    <property type="entry name" value="GDNF FAMILY RECEPTOR ALPHA-4"/>
    <property type="match status" value="1"/>
</dbReference>
<dbReference type="PRINTS" id="PR01316">
    <property type="entry name" value="GDNFRECEPTOR"/>
</dbReference>
<evidence type="ECO:0000256" key="1">
    <source>
        <dbReference type="ARBA" id="ARBA00004236"/>
    </source>
</evidence>
<keyword evidence="11" id="KW-1185">Reference proteome</keyword>
<feature type="domain" description="GDNF/GAS1" evidence="9">
    <location>
        <begin position="129"/>
        <end position="209"/>
    </location>
</feature>
<dbReference type="EMBL" id="JANIIK010000116">
    <property type="protein sequence ID" value="KAJ3587805.1"/>
    <property type="molecule type" value="Genomic_DNA"/>
</dbReference>
<organism evidence="10 11">
    <name type="scientific">Muraenolepis orangiensis</name>
    <name type="common">Patagonian moray cod</name>
    <dbReference type="NCBI Taxonomy" id="630683"/>
    <lineage>
        <taxon>Eukaryota</taxon>
        <taxon>Metazoa</taxon>
        <taxon>Chordata</taxon>
        <taxon>Craniata</taxon>
        <taxon>Vertebrata</taxon>
        <taxon>Euteleostomi</taxon>
        <taxon>Actinopterygii</taxon>
        <taxon>Neopterygii</taxon>
        <taxon>Teleostei</taxon>
        <taxon>Neoteleostei</taxon>
        <taxon>Acanthomorphata</taxon>
        <taxon>Zeiogadaria</taxon>
        <taxon>Gadariae</taxon>
        <taxon>Gadiformes</taxon>
        <taxon>Muraenolepidoidei</taxon>
        <taxon>Muraenolepididae</taxon>
        <taxon>Muraenolepis</taxon>
    </lineage>
</organism>
<feature type="domain" description="GDNF/GAS1" evidence="9">
    <location>
        <begin position="10"/>
        <end position="89"/>
    </location>
</feature>
<dbReference type="GO" id="GO:0038023">
    <property type="term" value="F:signaling receptor activity"/>
    <property type="evidence" value="ECO:0007669"/>
    <property type="project" value="InterPro"/>
</dbReference>
<evidence type="ECO:0000256" key="4">
    <source>
        <dbReference type="ARBA" id="ARBA00022729"/>
    </source>
</evidence>
<evidence type="ECO:0000256" key="2">
    <source>
        <dbReference type="ARBA" id="ARBA00005961"/>
    </source>
</evidence>
<dbReference type="OrthoDB" id="9435188at2759"/>
<evidence type="ECO:0000259" key="9">
    <source>
        <dbReference type="SMART" id="SM00907"/>
    </source>
</evidence>
<reference evidence="10" key="1">
    <citation type="submission" date="2022-07" db="EMBL/GenBank/DDBJ databases">
        <title>Chromosome-level genome of Muraenolepis orangiensis.</title>
        <authorList>
            <person name="Kim J."/>
        </authorList>
    </citation>
    <scope>NUCLEOTIDE SEQUENCE</scope>
    <source>
        <strain evidence="10">KU_S4_2022</strain>
        <tissue evidence="10">Muscle</tissue>
    </source>
</reference>
<comment type="similarity">
    <text evidence="2">Belongs to the GDNFR family.</text>
</comment>
<keyword evidence="4" id="KW-0732">Signal</keyword>
<dbReference type="GO" id="GO:0007169">
    <property type="term" value="P:cell surface receptor protein tyrosine kinase signaling pathway"/>
    <property type="evidence" value="ECO:0007669"/>
    <property type="project" value="UniProtKB-ARBA"/>
</dbReference>
<dbReference type="SMART" id="SM00907">
    <property type="entry name" value="GDNF"/>
    <property type="match status" value="3"/>
</dbReference>
<dbReference type="Proteomes" id="UP001148018">
    <property type="component" value="Unassembled WGS sequence"/>
</dbReference>
<gene>
    <name evidence="10" type="ORF">NHX12_011401</name>
</gene>
<proteinExistence type="inferred from homology"/>
<feature type="region of interest" description="Disordered" evidence="8">
    <location>
        <begin position="321"/>
        <end position="340"/>
    </location>
</feature>
<evidence type="ECO:0000256" key="7">
    <source>
        <dbReference type="ARBA" id="ARBA00023180"/>
    </source>
</evidence>
<protein>
    <recommendedName>
        <fullName evidence="9">GDNF/GAS1 domain-containing protein</fullName>
    </recommendedName>
</protein>
<dbReference type="GO" id="GO:0043235">
    <property type="term" value="C:receptor complex"/>
    <property type="evidence" value="ECO:0007669"/>
    <property type="project" value="TreeGrafter"/>
</dbReference>
<evidence type="ECO:0000256" key="6">
    <source>
        <dbReference type="ARBA" id="ARBA00023170"/>
    </source>
</evidence>
<comment type="subcellular location">
    <subcellularLocation>
        <location evidence="1">Cell membrane</location>
    </subcellularLocation>
</comment>
<dbReference type="SUPFAM" id="SSF110035">
    <property type="entry name" value="GDNF receptor-like"/>
    <property type="match status" value="2"/>
</dbReference>
<feature type="region of interest" description="Disordered" evidence="8">
    <location>
        <begin position="356"/>
        <end position="393"/>
    </location>
</feature>
<evidence type="ECO:0000256" key="3">
    <source>
        <dbReference type="ARBA" id="ARBA00022475"/>
    </source>
</evidence>
<dbReference type="PANTHER" id="PTHR10269">
    <property type="entry name" value="GDNF RECEPTOR ALPHA"/>
    <property type="match status" value="1"/>
</dbReference>
<keyword evidence="3" id="KW-1003">Cell membrane</keyword>
<evidence type="ECO:0000256" key="8">
    <source>
        <dbReference type="SAM" id="MobiDB-lite"/>
    </source>
</evidence>
<dbReference type="GO" id="GO:0009897">
    <property type="term" value="C:external side of plasma membrane"/>
    <property type="evidence" value="ECO:0007669"/>
    <property type="project" value="TreeGrafter"/>
</dbReference>
<name>A0A9Q0DFS5_9TELE</name>
<dbReference type="AlphaFoldDB" id="A0A9Q0DFS5"/>
<keyword evidence="5" id="KW-0472">Membrane</keyword>
<dbReference type="GO" id="GO:0007399">
    <property type="term" value="P:nervous system development"/>
    <property type="evidence" value="ECO:0007669"/>
    <property type="project" value="TreeGrafter"/>
</dbReference>